<gene>
    <name evidence="3" type="ORF">PGT21_033383</name>
    <name evidence="4" type="ORF">PGTUg99_018866</name>
</gene>
<organism evidence="4 6">
    <name type="scientific">Puccinia graminis f. sp. tritici</name>
    <dbReference type="NCBI Taxonomy" id="56615"/>
    <lineage>
        <taxon>Eukaryota</taxon>
        <taxon>Fungi</taxon>
        <taxon>Dikarya</taxon>
        <taxon>Basidiomycota</taxon>
        <taxon>Pucciniomycotina</taxon>
        <taxon>Pucciniomycetes</taxon>
        <taxon>Pucciniales</taxon>
        <taxon>Pucciniaceae</taxon>
        <taxon>Puccinia</taxon>
    </lineage>
</organism>
<reference evidence="5 6" key="1">
    <citation type="submission" date="2019-05" db="EMBL/GenBank/DDBJ databases">
        <title>Emergence of the Ug99 lineage of the wheat stem rust pathogen through somatic hybridization.</title>
        <authorList>
            <person name="Li F."/>
            <person name="Upadhyaya N.M."/>
            <person name="Sperschneider J."/>
            <person name="Matny O."/>
            <person name="Nguyen-Phuc H."/>
            <person name="Mago R."/>
            <person name="Raley C."/>
            <person name="Miller M.E."/>
            <person name="Silverstein K.A.T."/>
            <person name="Henningsen E."/>
            <person name="Hirsch C.D."/>
            <person name="Visser B."/>
            <person name="Pretorius Z.A."/>
            <person name="Steffenson B.J."/>
            <person name="Schwessinger B."/>
            <person name="Dodds P.N."/>
            <person name="Figueroa M."/>
        </authorList>
    </citation>
    <scope>NUCLEOTIDE SEQUENCE [LARGE SCALE GENOMIC DNA]</scope>
    <source>
        <strain evidence="3">21-0</strain>
        <strain evidence="4 6">Ug99</strain>
    </source>
</reference>
<feature type="compositionally biased region" description="Polar residues" evidence="1">
    <location>
        <begin position="94"/>
        <end position="123"/>
    </location>
</feature>
<dbReference type="Proteomes" id="UP000324748">
    <property type="component" value="Unassembled WGS sequence"/>
</dbReference>
<protein>
    <submittedName>
        <fullName evidence="4">Uncharacterized protein</fullName>
    </submittedName>
</protein>
<feature type="signal peptide" evidence="2">
    <location>
        <begin position="1"/>
        <end position="20"/>
    </location>
</feature>
<evidence type="ECO:0000256" key="2">
    <source>
        <dbReference type="SAM" id="SignalP"/>
    </source>
</evidence>
<dbReference type="EMBL" id="VDEP01000440">
    <property type="protein sequence ID" value="KAA1081853.1"/>
    <property type="molecule type" value="Genomic_DNA"/>
</dbReference>
<dbReference type="EMBL" id="VSWC01000196">
    <property type="protein sequence ID" value="KAA1066546.1"/>
    <property type="molecule type" value="Genomic_DNA"/>
</dbReference>
<keyword evidence="5" id="KW-1185">Reference proteome</keyword>
<accession>A0A5B0MZV1</accession>
<dbReference type="AlphaFoldDB" id="A0A5B0MZV1"/>
<proteinExistence type="predicted"/>
<evidence type="ECO:0000313" key="3">
    <source>
        <dbReference type="EMBL" id="KAA1066546.1"/>
    </source>
</evidence>
<dbReference type="PROSITE" id="PS51257">
    <property type="entry name" value="PROKAR_LIPOPROTEIN"/>
    <property type="match status" value="1"/>
</dbReference>
<feature type="chain" id="PRO_5036366195" evidence="2">
    <location>
        <begin position="21"/>
        <end position="460"/>
    </location>
</feature>
<name>A0A5B0MZV1_PUCGR</name>
<evidence type="ECO:0000313" key="6">
    <source>
        <dbReference type="Proteomes" id="UP000325313"/>
    </source>
</evidence>
<dbReference type="Proteomes" id="UP000325313">
    <property type="component" value="Unassembled WGS sequence"/>
</dbReference>
<dbReference type="OrthoDB" id="2508274at2759"/>
<evidence type="ECO:0000313" key="5">
    <source>
        <dbReference type="Proteomes" id="UP000324748"/>
    </source>
</evidence>
<evidence type="ECO:0000256" key="1">
    <source>
        <dbReference type="SAM" id="MobiDB-lite"/>
    </source>
</evidence>
<evidence type="ECO:0000313" key="4">
    <source>
        <dbReference type="EMBL" id="KAA1081853.1"/>
    </source>
</evidence>
<sequence length="460" mass="51621">MKRLSRALIVLPIVAIGCNARVDPNIFDGLEPLIPDWKLWYREDCLPAYDAHAASSTQPTILNLHSSSAINEPAETSRDVVRLDSCSKGGHLTAQVTSPSQDPQSHETNGSEIHSIVNSNGSNDGAEADDFWSTFKAYEEILKGKQTNTSPETMGSTNIGAHTVPARPKITRKAENSLPTTIKKLKAAQVYSRASADPINGLEKKSLNFQVILDRPTNTIVTYRIDPTKLNEGGLIFLFDYFHNNNFQKIVINGDPEETLFLDSDFKANWKKLGLLTDSMKKTQRETLDLQGPRRTDRAERALAKLRSKHKIWGSYYRSRLDLKLAATQCTHDRLETTGKLLFSYLFLVDMISTILPRPSGSLGTSKAQVFKEALESLAVYDQLEMKMPLTNRLVPRGALISSMWRYLNHWLKSDEHIISLKVASPGSGILKNWKSFFNLVFTESLERLTTEQEKLILSL</sequence>
<feature type="region of interest" description="Disordered" evidence="1">
    <location>
        <begin position="91"/>
        <end position="124"/>
    </location>
</feature>
<keyword evidence="2" id="KW-0732">Signal</keyword>
<comment type="caution">
    <text evidence="4">The sequence shown here is derived from an EMBL/GenBank/DDBJ whole genome shotgun (WGS) entry which is preliminary data.</text>
</comment>